<organism evidence="13 14">
    <name type="scientific">Comamonas testosteroni</name>
    <name type="common">Pseudomonas testosteroni</name>
    <dbReference type="NCBI Taxonomy" id="285"/>
    <lineage>
        <taxon>Bacteria</taxon>
        <taxon>Pseudomonadati</taxon>
        <taxon>Pseudomonadota</taxon>
        <taxon>Betaproteobacteria</taxon>
        <taxon>Burkholderiales</taxon>
        <taxon>Comamonadaceae</taxon>
        <taxon>Comamonas</taxon>
    </lineage>
</organism>
<comment type="subcellular location">
    <subcellularLocation>
        <location evidence="1">Cell inner membrane</location>
        <topology evidence="1">Single-pass membrane protein</topology>
    </subcellularLocation>
</comment>
<evidence type="ECO:0000259" key="12">
    <source>
        <dbReference type="Pfam" id="PF12019"/>
    </source>
</evidence>
<evidence type="ECO:0000256" key="6">
    <source>
        <dbReference type="ARBA" id="ARBA00022692"/>
    </source>
</evidence>
<evidence type="ECO:0000256" key="9">
    <source>
        <dbReference type="ARBA" id="ARBA00025772"/>
    </source>
</evidence>
<evidence type="ECO:0000256" key="8">
    <source>
        <dbReference type="ARBA" id="ARBA00023136"/>
    </source>
</evidence>
<dbReference type="Pfam" id="PF12019">
    <property type="entry name" value="GspH"/>
    <property type="match status" value="1"/>
</dbReference>
<gene>
    <name evidence="13" type="ORF">P353_03110</name>
</gene>
<evidence type="ECO:0000256" key="4">
    <source>
        <dbReference type="ARBA" id="ARBA00022481"/>
    </source>
</evidence>
<dbReference type="RefSeq" id="WP_034365041.1">
    <property type="nucleotide sequence ID" value="NZ_AWOR01000001.1"/>
</dbReference>
<dbReference type="AlphaFoldDB" id="A0A096FPI9"/>
<keyword evidence="5" id="KW-0997">Cell inner membrane</keyword>
<evidence type="ECO:0000256" key="3">
    <source>
        <dbReference type="ARBA" id="ARBA00022475"/>
    </source>
</evidence>
<accession>A0A096FPI9</accession>
<keyword evidence="6 11" id="KW-0812">Transmembrane</keyword>
<dbReference type="InterPro" id="IPR045584">
    <property type="entry name" value="Pilin-like"/>
</dbReference>
<evidence type="ECO:0000313" key="13">
    <source>
        <dbReference type="EMBL" id="KGH32256.1"/>
    </source>
</evidence>
<keyword evidence="7 11" id="KW-1133">Transmembrane helix</keyword>
<evidence type="ECO:0000313" key="14">
    <source>
        <dbReference type="Proteomes" id="UP000029553"/>
    </source>
</evidence>
<dbReference type="InterPro" id="IPR012902">
    <property type="entry name" value="N_methyl_site"/>
</dbReference>
<proteinExistence type="inferred from homology"/>
<reference evidence="13 14" key="1">
    <citation type="submission" date="2013-09" db="EMBL/GenBank/DDBJ databases">
        <title>High correlation between genotypes and phenotypes of environmental bacteria Comamonas testosteroni strains.</title>
        <authorList>
            <person name="Liu L."/>
            <person name="Zhu W."/>
            <person name="Xia X."/>
            <person name="Xu B."/>
            <person name="Luo M."/>
            <person name="Wang G."/>
        </authorList>
    </citation>
    <scope>NUCLEOTIDE SEQUENCE [LARGE SCALE GENOMIC DNA]</scope>
    <source>
        <strain evidence="13 14">JL40</strain>
    </source>
</reference>
<evidence type="ECO:0000256" key="2">
    <source>
        <dbReference type="ARBA" id="ARBA00021549"/>
    </source>
</evidence>
<keyword evidence="4" id="KW-0488">Methylation</keyword>
<evidence type="ECO:0000256" key="1">
    <source>
        <dbReference type="ARBA" id="ARBA00004377"/>
    </source>
</evidence>
<dbReference type="EMBL" id="AWOR01000001">
    <property type="protein sequence ID" value="KGH32256.1"/>
    <property type="molecule type" value="Genomic_DNA"/>
</dbReference>
<dbReference type="SUPFAM" id="SSF54523">
    <property type="entry name" value="Pili subunits"/>
    <property type="match status" value="1"/>
</dbReference>
<dbReference type="GO" id="GO:0015628">
    <property type="term" value="P:protein secretion by the type II secretion system"/>
    <property type="evidence" value="ECO:0007669"/>
    <property type="project" value="InterPro"/>
</dbReference>
<name>A0A096FPI9_COMTE</name>
<comment type="caution">
    <text evidence="13">The sequence shown here is derived from an EMBL/GenBank/DDBJ whole genome shotgun (WGS) entry which is preliminary data.</text>
</comment>
<dbReference type="Gene3D" id="3.55.40.10">
    <property type="entry name" value="minor pseudopilin epsh domain"/>
    <property type="match status" value="1"/>
</dbReference>
<evidence type="ECO:0000256" key="10">
    <source>
        <dbReference type="ARBA" id="ARBA00030775"/>
    </source>
</evidence>
<evidence type="ECO:0000256" key="11">
    <source>
        <dbReference type="SAM" id="Phobius"/>
    </source>
</evidence>
<dbReference type="GO" id="GO:0015627">
    <property type="term" value="C:type II protein secretion system complex"/>
    <property type="evidence" value="ECO:0007669"/>
    <property type="project" value="InterPro"/>
</dbReference>
<keyword evidence="3" id="KW-1003">Cell membrane</keyword>
<evidence type="ECO:0000256" key="5">
    <source>
        <dbReference type="ARBA" id="ARBA00022519"/>
    </source>
</evidence>
<dbReference type="InterPro" id="IPR022346">
    <property type="entry name" value="T2SS_GspH"/>
</dbReference>
<sequence>MLNQPLIRRHFSRGFTAIELMVTVAVLAVLAGIAAPSFNPTLERWRVRQASEELQSTFYFARSEAIKRGGNVTILRSGDGGGCTAVGSDTSLWSCGWIVFADLNSNGTQDNNEDTLQTAPAPNKVSVQFTNTSDAKLTDPIKVDRWGRFSSTNAAIDFAFRLTPKSGSTANASSICVSSSGRIKRLESATGSCS</sequence>
<comment type="similarity">
    <text evidence="9">Belongs to the GSP H family.</text>
</comment>
<dbReference type="Pfam" id="PF07963">
    <property type="entry name" value="N_methyl"/>
    <property type="match status" value="1"/>
</dbReference>
<protein>
    <recommendedName>
        <fullName evidence="2">Type II secretion system protein H</fullName>
    </recommendedName>
    <alternativeName>
        <fullName evidence="10">General secretion pathway protein H</fullName>
    </alternativeName>
</protein>
<dbReference type="NCBIfam" id="TIGR02532">
    <property type="entry name" value="IV_pilin_GFxxxE"/>
    <property type="match status" value="1"/>
</dbReference>
<dbReference type="Proteomes" id="UP000029553">
    <property type="component" value="Unassembled WGS sequence"/>
</dbReference>
<feature type="transmembrane region" description="Helical" evidence="11">
    <location>
        <begin position="20"/>
        <end position="38"/>
    </location>
</feature>
<evidence type="ECO:0000256" key="7">
    <source>
        <dbReference type="ARBA" id="ARBA00022989"/>
    </source>
</evidence>
<feature type="domain" description="General secretion pathway GspH" evidence="12">
    <location>
        <begin position="50"/>
        <end position="181"/>
    </location>
</feature>
<dbReference type="GO" id="GO:0005886">
    <property type="term" value="C:plasma membrane"/>
    <property type="evidence" value="ECO:0007669"/>
    <property type="project" value="UniProtKB-SubCell"/>
</dbReference>
<keyword evidence="8 11" id="KW-0472">Membrane</keyword>